<evidence type="ECO:0000256" key="3">
    <source>
        <dbReference type="ARBA" id="ARBA00022692"/>
    </source>
</evidence>
<dbReference type="InterPro" id="IPR015414">
    <property type="entry name" value="TMEM64"/>
</dbReference>
<keyword evidence="5 6" id="KW-0472">Membrane</keyword>
<reference evidence="9" key="1">
    <citation type="submission" date="2015-05" db="EMBL/GenBank/DDBJ databases">
        <title>Complete genome sequence of Halanaeroarchaeum sulfurireducens type strain M27-SA2, a sulfate-reducer haloarchaeon from marine anoxic lake Medee.</title>
        <authorList>
            <person name="Messina E."/>
            <person name="Kublanov I.V."/>
            <person name="Toshchakov S."/>
            <person name="Arcadi E."/>
            <person name="La Spada G."/>
            <person name="La Cono V."/>
            <person name="Yakimov M.M."/>
        </authorList>
    </citation>
    <scope>NUCLEOTIDE SEQUENCE [LARGE SCALE GENOMIC DNA]</scope>
    <source>
        <strain evidence="9">M27-SA2</strain>
    </source>
</reference>
<evidence type="ECO:0000313" key="8">
    <source>
        <dbReference type="EMBL" id="ALG82882.1"/>
    </source>
</evidence>
<organism evidence="8 9">
    <name type="scientific">Halanaeroarchaeum sulfurireducens</name>
    <dbReference type="NCBI Taxonomy" id="1604004"/>
    <lineage>
        <taxon>Archaea</taxon>
        <taxon>Methanobacteriati</taxon>
        <taxon>Methanobacteriota</taxon>
        <taxon>Stenosarchaea group</taxon>
        <taxon>Halobacteria</taxon>
        <taxon>Halobacteriales</taxon>
        <taxon>Halobacteriaceae</taxon>
        <taxon>Halanaeroarchaeum</taxon>
    </lineage>
</organism>
<evidence type="ECO:0000256" key="2">
    <source>
        <dbReference type="ARBA" id="ARBA00022475"/>
    </source>
</evidence>
<dbReference type="Proteomes" id="UP000060390">
    <property type="component" value="Chromosome"/>
</dbReference>
<accession>A0A0N9N785</accession>
<evidence type="ECO:0000256" key="4">
    <source>
        <dbReference type="ARBA" id="ARBA00022989"/>
    </source>
</evidence>
<reference evidence="8 9" key="2">
    <citation type="journal article" date="2016" name="Stand. Genomic Sci.">
        <title>Complete genome sequence of 'Halanaeroarchaeum sulfurireducens' M27-SA2, a sulfur-reducing and acetate-oxidizing haloarchaeon from the deep-sea hypersaline anoxic lake Medee.</title>
        <authorList>
            <person name="Messina E."/>
            <person name="Sorokin D.Y."/>
            <person name="Kublanov I.V."/>
            <person name="Toshchakov S."/>
            <person name="Lopatina A."/>
            <person name="Arcadi E."/>
            <person name="Smedile F."/>
            <person name="La Spada G."/>
            <person name="La Cono V."/>
            <person name="Yakimov M.M."/>
        </authorList>
    </citation>
    <scope>NUCLEOTIDE SEQUENCE [LARGE SCALE GENOMIC DNA]</scope>
    <source>
        <strain evidence="8 9">M27-SA2</strain>
    </source>
</reference>
<dbReference type="PANTHER" id="PTHR12677:SF59">
    <property type="entry name" value="GOLGI APPARATUS MEMBRANE PROTEIN TVP38-RELATED"/>
    <property type="match status" value="1"/>
</dbReference>
<dbReference type="STRING" id="1604004.HLASA_2007"/>
<dbReference type="PANTHER" id="PTHR12677">
    <property type="entry name" value="GOLGI APPARATUS MEMBRANE PROTEIN TVP38-RELATED"/>
    <property type="match status" value="1"/>
</dbReference>
<keyword evidence="4 6" id="KW-1133">Transmembrane helix</keyword>
<dbReference type="AlphaFoldDB" id="A0A0N9N785"/>
<sequence length="219" mass="23766">MSESSRYRLLQILSLIVGLGVLAFIGIVFTPTEYLPVAQKTDPNWLLLILGMVGLYVIRPFLLWPLSVFSVFIGYISGFPEGVLFVLLGTVLTCLPPFLLATRVGNDFAYFGQVAKRGSRIVETTGELRGMVAARLSPAPADAVSYSAGLAGVSAQSFAIGTLVGELPWAIFYVLIGQSLRSFSVAAIQQTDLRLILLTAVVSFLIVARPLYEFVRDNT</sequence>
<dbReference type="KEGG" id="hsf:HLASA_2007"/>
<dbReference type="Pfam" id="PF09335">
    <property type="entry name" value="VTT_dom"/>
    <property type="match status" value="1"/>
</dbReference>
<protein>
    <recommendedName>
        <fullName evidence="7">VTT domain-containing protein</fullName>
    </recommendedName>
</protein>
<comment type="subcellular location">
    <subcellularLocation>
        <location evidence="1">Cell membrane</location>
        <topology evidence="1">Multi-pass membrane protein</topology>
    </subcellularLocation>
</comment>
<evidence type="ECO:0000313" key="9">
    <source>
        <dbReference type="Proteomes" id="UP000060390"/>
    </source>
</evidence>
<evidence type="ECO:0000256" key="5">
    <source>
        <dbReference type="ARBA" id="ARBA00023136"/>
    </source>
</evidence>
<dbReference type="InterPro" id="IPR032816">
    <property type="entry name" value="VTT_dom"/>
</dbReference>
<keyword evidence="2" id="KW-1003">Cell membrane</keyword>
<proteinExistence type="predicted"/>
<name>A0A0N9N785_9EURY</name>
<evidence type="ECO:0000256" key="1">
    <source>
        <dbReference type="ARBA" id="ARBA00004651"/>
    </source>
</evidence>
<evidence type="ECO:0000256" key="6">
    <source>
        <dbReference type="SAM" id="Phobius"/>
    </source>
</evidence>
<feature type="transmembrane region" description="Helical" evidence="6">
    <location>
        <begin position="12"/>
        <end position="30"/>
    </location>
</feature>
<evidence type="ECO:0000259" key="7">
    <source>
        <dbReference type="Pfam" id="PF09335"/>
    </source>
</evidence>
<feature type="transmembrane region" description="Helical" evidence="6">
    <location>
        <begin position="195"/>
        <end position="212"/>
    </location>
</feature>
<feature type="transmembrane region" description="Helical" evidence="6">
    <location>
        <begin position="45"/>
        <end position="76"/>
    </location>
</feature>
<dbReference type="GO" id="GO:0005886">
    <property type="term" value="C:plasma membrane"/>
    <property type="evidence" value="ECO:0007669"/>
    <property type="project" value="UniProtKB-SubCell"/>
</dbReference>
<feature type="transmembrane region" description="Helical" evidence="6">
    <location>
        <begin position="155"/>
        <end position="175"/>
    </location>
</feature>
<keyword evidence="3 6" id="KW-0812">Transmembrane</keyword>
<gene>
    <name evidence="8" type="ORF">HLASA_2007</name>
</gene>
<feature type="domain" description="VTT" evidence="7">
    <location>
        <begin position="65"/>
        <end position="178"/>
    </location>
</feature>
<dbReference type="EMBL" id="CP011564">
    <property type="protein sequence ID" value="ALG82882.1"/>
    <property type="molecule type" value="Genomic_DNA"/>
</dbReference>